<dbReference type="Gene3D" id="1.20.1250.20">
    <property type="entry name" value="MFS general substrate transporter like domains"/>
    <property type="match status" value="2"/>
</dbReference>
<feature type="transmembrane region" description="Helical" evidence="6">
    <location>
        <begin position="192"/>
        <end position="210"/>
    </location>
</feature>
<protein>
    <submittedName>
        <fullName evidence="8">L-fucose:H+ symporter permease</fullName>
    </submittedName>
</protein>
<keyword evidence="5 6" id="KW-0472">Membrane</keyword>
<dbReference type="SUPFAM" id="SSF103473">
    <property type="entry name" value="MFS general substrate transporter"/>
    <property type="match status" value="1"/>
</dbReference>
<sequence length="428" mass="46025">MQSAVTAPSLTTSAKAPFTERKYIPTLVFVSSLFMLWAIAITMGDVLNKHFQNVLHVSKADSGLVQFSIFGAYAVMGIPAGMFMKRFGYKNGVLLGLGLYAVGAFLFVPAANAGSFGFFRAALFVLACGLATLEAVAHPFMAALGPQDTSDQRLNFAQSFNGLGAVLGPLLGSYFILNGTHTSGDLTSVKTLYIAIGSVIAAIAVAFAFIRVPALQDAHVAEAPAETEAGFYTGTADTAAPLAHPKGLLQHSHFRWAWLAQFLNVAAQGGTWAYFINYGVEKMNFSDQTAAGYFSLFMIMMMSGRFVGTFLMRYIAPNKLLAAFALANVLMCLLVAQSWGWPSFIALLLINFFFSIMFPTIFSLGIKELGPHTPQASSILVMAVAGGAVFPYLMGKIANHDIAAAYYLPIFCYAFIALFGARLYRVHG</sequence>
<dbReference type="InterPro" id="IPR050375">
    <property type="entry name" value="MFS_TsgA-like"/>
</dbReference>
<dbReference type="PANTHER" id="PTHR43702">
    <property type="entry name" value="L-FUCOSE-PROTON SYMPORTER"/>
    <property type="match status" value="1"/>
</dbReference>
<dbReference type="InterPro" id="IPR036259">
    <property type="entry name" value="MFS_trans_sf"/>
</dbReference>
<organism evidence="8 9">
    <name type="scientific">Hymenobacter mellowenesis</name>
    <dbReference type="NCBI Taxonomy" id="3063995"/>
    <lineage>
        <taxon>Bacteria</taxon>
        <taxon>Pseudomonadati</taxon>
        <taxon>Bacteroidota</taxon>
        <taxon>Cytophagia</taxon>
        <taxon>Cytophagales</taxon>
        <taxon>Hymenobacteraceae</taxon>
        <taxon>Hymenobacter</taxon>
    </lineage>
</organism>
<dbReference type="NCBIfam" id="TIGR00885">
    <property type="entry name" value="fucP"/>
    <property type="match status" value="1"/>
</dbReference>
<keyword evidence="9" id="KW-1185">Reference proteome</keyword>
<dbReference type="InterPro" id="IPR011701">
    <property type="entry name" value="MFS"/>
</dbReference>
<feature type="transmembrane region" description="Helical" evidence="6">
    <location>
        <begin position="91"/>
        <end position="111"/>
    </location>
</feature>
<feature type="transmembrane region" description="Helical" evidence="6">
    <location>
        <begin position="290"/>
        <end position="308"/>
    </location>
</feature>
<name>A0ABT9A8V6_9BACT</name>
<proteinExistence type="predicted"/>
<feature type="transmembrane region" description="Helical" evidence="6">
    <location>
        <begin position="64"/>
        <end position="84"/>
    </location>
</feature>
<comment type="subcellular location">
    <subcellularLocation>
        <location evidence="1">Cell inner membrane</location>
        <topology evidence="1">Multi-pass membrane protein</topology>
    </subcellularLocation>
</comment>
<evidence type="ECO:0000256" key="4">
    <source>
        <dbReference type="ARBA" id="ARBA00022989"/>
    </source>
</evidence>
<accession>A0ABT9A8V6</accession>
<dbReference type="InterPro" id="IPR005275">
    <property type="entry name" value="Lfuc_symporter_FucP"/>
</dbReference>
<evidence type="ECO:0000256" key="3">
    <source>
        <dbReference type="ARBA" id="ARBA00022692"/>
    </source>
</evidence>
<keyword evidence="4 6" id="KW-1133">Transmembrane helix</keyword>
<dbReference type="Pfam" id="PF07690">
    <property type="entry name" value="MFS_1"/>
    <property type="match status" value="1"/>
</dbReference>
<keyword evidence="2" id="KW-1003">Cell membrane</keyword>
<feature type="transmembrane region" description="Helical" evidence="6">
    <location>
        <begin position="156"/>
        <end position="177"/>
    </location>
</feature>
<feature type="transmembrane region" description="Helical" evidence="6">
    <location>
        <begin position="376"/>
        <end position="394"/>
    </location>
</feature>
<dbReference type="InterPro" id="IPR020846">
    <property type="entry name" value="MFS_dom"/>
</dbReference>
<gene>
    <name evidence="8" type="primary">fucP</name>
    <name evidence="8" type="ORF">Q5H92_07855</name>
</gene>
<feature type="transmembrane region" description="Helical" evidence="6">
    <location>
        <begin position="256"/>
        <end position="278"/>
    </location>
</feature>
<evidence type="ECO:0000256" key="5">
    <source>
        <dbReference type="ARBA" id="ARBA00023136"/>
    </source>
</evidence>
<feature type="transmembrane region" description="Helical" evidence="6">
    <location>
        <begin position="345"/>
        <end position="364"/>
    </location>
</feature>
<evidence type="ECO:0000256" key="1">
    <source>
        <dbReference type="ARBA" id="ARBA00004429"/>
    </source>
</evidence>
<feature type="transmembrane region" description="Helical" evidence="6">
    <location>
        <begin position="23"/>
        <end position="44"/>
    </location>
</feature>
<evidence type="ECO:0000256" key="6">
    <source>
        <dbReference type="SAM" id="Phobius"/>
    </source>
</evidence>
<feature type="domain" description="Major facilitator superfamily (MFS) profile" evidence="7">
    <location>
        <begin position="24"/>
        <end position="428"/>
    </location>
</feature>
<feature type="transmembrane region" description="Helical" evidence="6">
    <location>
        <begin position="406"/>
        <end position="424"/>
    </location>
</feature>
<keyword evidence="3 6" id="KW-0812">Transmembrane</keyword>
<feature type="transmembrane region" description="Helical" evidence="6">
    <location>
        <begin position="320"/>
        <end position="339"/>
    </location>
</feature>
<comment type="caution">
    <text evidence="8">The sequence shown here is derived from an EMBL/GenBank/DDBJ whole genome shotgun (WGS) entry which is preliminary data.</text>
</comment>
<feature type="transmembrane region" description="Helical" evidence="6">
    <location>
        <begin position="117"/>
        <end position="144"/>
    </location>
</feature>
<dbReference type="CDD" id="cd17394">
    <property type="entry name" value="MFS_FucP_like"/>
    <property type="match status" value="1"/>
</dbReference>
<dbReference type="PROSITE" id="PS50850">
    <property type="entry name" value="MFS"/>
    <property type="match status" value="1"/>
</dbReference>
<dbReference type="RefSeq" id="WP_305010954.1">
    <property type="nucleotide sequence ID" value="NZ_JAUQSX010000003.1"/>
</dbReference>
<evidence type="ECO:0000313" key="9">
    <source>
        <dbReference type="Proteomes" id="UP001167796"/>
    </source>
</evidence>
<dbReference type="PANTHER" id="PTHR43702:SF11">
    <property type="entry name" value="L-FUCOSE-PROTON SYMPORTER"/>
    <property type="match status" value="1"/>
</dbReference>
<dbReference type="EMBL" id="JAUQSX010000003">
    <property type="protein sequence ID" value="MDO7846265.1"/>
    <property type="molecule type" value="Genomic_DNA"/>
</dbReference>
<evidence type="ECO:0000313" key="8">
    <source>
        <dbReference type="EMBL" id="MDO7846265.1"/>
    </source>
</evidence>
<dbReference type="Proteomes" id="UP001167796">
    <property type="component" value="Unassembled WGS sequence"/>
</dbReference>
<evidence type="ECO:0000259" key="7">
    <source>
        <dbReference type="PROSITE" id="PS50850"/>
    </source>
</evidence>
<reference evidence="8" key="1">
    <citation type="submission" date="2023-07" db="EMBL/GenBank/DDBJ databases">
        <authorList>
            <person name="Kim M.K."/>
        </authorList>
    </citation>
    <scope>NUCLEOTIDE SEQUENCE</scope>
    <source>
        <strain evidence="8">M29</strain>
    </source>
</reference>
<evidence type="ECO:0000256" key="2">
    <source>
        <dbReference type="ARBA" id="ARBA00022475"/>
    </source>
</evidence>